<keyword evidence="7" id="KW-1278">Translocase</keyword>
<dbReference type="PANTHER" id="PTHR43520">
    <property type="entry name" value="ATP7, ISOFORM B"/>
    <property type="match status" value="1"/>
</dbReference>
<dbReference type="PRINTS" id="PR00120">
    <property type="entry name" value="HATPASE"/>
</dbReference>
<dbReference type="InterPro" id="IPR036412">
    <property type="entry name" value="HAD-like_sf"/>
</dbReference>
<dbReference type="SUPFAM" id="SSF55008">
    <property type="entry name" value="HMA, heavy metal-associated domain"/>
    <property type="match status" value="1"/>
</dbReference>
<sequence>MSTRRTPSEPTAAASAPVQPAQAVELLIGGMTCASCAARVEKKLNRMPGVSATVNYATEKARVELPAGTDVADAIAVVEATGYTATPPAPPAPARPEQGPDRGEGDGGGDAREDEALLTLRRRLLISAALSLPVLVLSMVPVWQFPNWQWLALTLAAPVVVWGAWPFHRAAWTNARHRAATMDTLISIGVLAAFGWSLYALFLGHAGMPGMRMEFHLLPEPGSSGAGEIYLEVAAVVTVFVLAGRYAEARARKRSGAALRALLEMGAKDVTVLRDGTEQRVPAQSLAVDDLFVVRPGEKIATDGEVVEGASAVDASMLTGEPVPVEVGVGDAVTGATVNAGGRLVVRATRVGADTQLAQIARLVEDAQSGKAPVQRLADRVSGVFVPVVLLLAAATLAGWLLAGAGPEVAFSAAVSVLIIACPCALGLATPTALLVGTGRGAQLGILISGPEVLESTRRIDTVVLDKTGTVTTGRMSLVEVVPAAGTSTAEVLRLAGALEDASEHPVARAVAAGARAELGALAPVGSFASTGGLGVAGVVDGHAVVAGRPSWLVEQWSQHLDADLRAAAERAQAAGRTAIAVGWDGAARGVLVVADTVKPTSAAAVEALRGLGLRPVLLTGDNAAAARAVAEQVGITEVVADVLPEGKVAEVRRLQQEGRVVAMVGDGVNDAAALALADLGIAMGTGTDVAIQASDITLVRGDLTSVVDAVRLSRRTLGTIKGNLFWAFAYNLAVLPLAVAALMNPLLAGAAMAFSSVFVVTNSLRLRGFTPARV</sequence>
<dbReference type="CDD" id="cd00371">
    <property type="entry name" value="HMA"/>
    <property type="match status" value="1"/>
</dbReference>
<dbReference type="SFLD" id="SFLDF00027">
    <property type="entry name" value="p-type_atpase"/>
    <property type="match status" value="1"/>
</dbReference>
<dbReference type="SUPFAM" id="SSF56784">
    <property type="entry name" value="HAD-like"/>
    <property type="match status" value="1"/>
</dbReference>
<evidence type="ECO:0000256" key="13">
    <source>
        <dbReference type="SAM" id="MobiDB-lite"/>
    </source>
</evidence>
<keyword evidence="5 12" id="KW-0547">Nucleotide-binding</keyword>
<dbReference type="Gene3D" id="3.40.1110.10">
    <property type="entry name" value="Calcium-transporting ATPase, cytoplasmic domain N"/>
    <property type="match status" value="1"/>
</dbReference>
<dbReference type="PROSITE" id="PS00154">
    <property type="entry name" value="ATPASE_E1_E2"/>
    <property type="match status" value="1"/>
</dbReference>
<dbReference type="GO" id="GO:0005524">
    <property type="term" value="F:ATP binding"/>
    <property type="evidence" value="ECO:0007669"/>
    <property type="project" value="UniProtKB-UniRule"/>
</dbReference>
<evidence type="ECO:0000259" key="14">
    <source>
        <dbReference type="PROSITE" id="PS50846"/>
    </source>
</evidence>
<dbReference type="NCBIfam" id="TIGR01511">
    <property type="entry name" value="ATPase-IB1_Cu"/>
    <property type="match status" value="1"/>
</dbReference>
<dbReference type="PROSITE" id="PS01047">
    <property type="entry name" value="HMA_1"/>
    <property type="match status" value="1"/>
</dbReference>
<dbReference type="Gene3D" id="3.40.50.1000">
    <property type="entry name" value="HAD superfamily/HAD-like"/>
    <property type="match status" value="1"/>
</dbReference>
<dbReference type="NCBIfam" id="TIGR01494">
    <property type="entry name" value="ATPase_P-type"/>
    <property type="match status" value="1"/>
</dbReference>
<dbReference type="InterPro" id="IPR036163">
    <property type="entry name" value="HMA_dom_sf"/>
</dbReference>
<evidence type="ECO:0000256" key="7">
    <source>
        <dbReference type="ARBA" id="ARBA00022967"/>
    </source>
</evidence>
<proteinExistence type="inferred from homology"/>
<feature type="transmembrane region" description="Helical" evidence="12">
    <location>
        <begin position="148"/>
        <end position="165"/>
    </location>
</feature>
<dbReference type="InterPro" id="IPR018303">
    <property type="entry name" value="ATPase_P-typ_P_site"/>
</dbReference>
<dbReference type="InterPro" id="IPR059000">
    <property type="entry name" value="ATPase_P-type_domA"/>
</dbReference>
<dbReference type="FunFam" id="2.70.150.10:FF:000002">
    <property type="entry name" value="Copper-transporting ATPase 1, putative"/>
    <property type="match status" value="1"/>
</dbReference>
<feature type="transmembrane region" description="Helical" evidence="12">
    <location>
        <begin position="409"/>
        <end position="436"/>
    </location>
</feature>
<dbReference type="Proteomes" id="UP000239485">
    <property type="component" value="Unassembled WGS sequence"/>
</dbReference>
<feature type="transmembrane region" description="Helical" evidence="12">
    <location>
        <begin position="124"/>
        <end position="142"/>
    </location>
</feature>
<evidence type="ECO:0000256" key="6">
    <source>
        <dbReference type="ARBA" id="ARBA00022840"/>
    </source>
</evidence>
<evidence type="ECO:0000256" key="8">
    <source>
        <dbReference type="ARBA" id="ARBA00022989"/>
    </source>
</evidence>
<evidence type="ECO:0000313" key="16">
    <source>
        <dbReference type="Proteomes" id="UP000239485"/>
    </source>
</evidence>
<keyword evidence="16" id="KW-1185">Reference proteome</keyword>
<dbReference type="InterPro" id="IPR006121">
    <property type="entry name" value="HMA_dom"/>
</dbReference>
<evidence type="ECO:0000313" key="15">
    <source>
        <dbReference type="EMBL" id="PPK95343.1"/>
    </source>
</evidence>
<dbReference type="PANTHER" id="PTHR43520:SF8">
    <property type="entry name" value="P-TYPE CU(+) TRANSPORTER"/>
    <property type="match status" value="1"/>
</dbReference>
<evidence type="ECO:0000256" key="5">
    <source>
        <dbReference type="ARBA" id="ARBA00022741"/>
    </source>
</evidence>
<dbReference type="GO" id="GO:0005886">
    <property type="term" value="C:plasma membrane"/>
    <property type="evidence" value="ECO:0007669"/>
    <property type="project" value="UniProtKB-SubCell"/>
</dbReference>
<dbReference type="FunFam" id="3.30.70.100:FF:000005">
    <property type="entry name" value="Copper-exporting P-type ATPase A"/>
    <property type="match status" value="1"/>
</dbReference>
<name>A0A2S6IM78_9ACTN</name>
<dbReference type="PROSITE" id="PS01229">
    <property type="entry name" value="COF_2"/>
    <property type="match status" value="1"/>
</dbReference>
<evidence type="ECO:0000256" key="10">
    <source>
        <dbReference type="ARBA" id="ARBA00049360"/>
    </source>
</evidence>
<dbReference type="InterPro" id="IPR001757">
    <property type="entry name" value="P_typ_ATPase"/>
</dbReference>
<dbReference type="InterPro" id="IPR027256">
    <property type="entry name" value="P-typ_ATPase_IB"/>
</dbReference>
<dbReference type="GO" id="GO:0005507">
    <property type="term" value="F:copper ion binding"/>
    <property type="evidence" value="ECO:0007669"/>
    <property type="project" value="TreeGrafter"/>
</dbReference>
<dbReference type="InterPro" id="IPR008250">
    <property type="entry name" value="ATPase_P-typ_transduc_dom_A_sf"/>
</dbReference>
<keyword evidence="6 12" id="KW-0067">ATP-binding</keyword>
<dbReference type="InterPro" id="IPR023298">
    <property type="entry name" value="ATPase_P-typ_TM_dom_sf"/>
</dbReference>
<dbReference type="InterPro" id="IPR044492">
    <property type="entry name" value="P_typ_ATPase_HD_dom"/>
</dbReference>
<dbReference type="NCBIfam" id="TIGR01525">
    <property type="entry name" value="ATPase-IB_hvy"/>
    <property type="match status" value="1"/>
</dbReference>
<dbReference type="Pfam" id="PF00403">
    <property type="entry name" value="HMA"/>
    <property type="match status" value="1"/>
</dbReference>
<dbReference type="InterPro" id="IPR017969">
    <property type="entry name" value="Heavy-metal-associated_CS"/>
</dbReference>
<feature type="transmembrane region" description="Helical" evidence="12">
    <location>
        <begin position="185"/>
        <end position="209"/>
    </location>
</feature>
<organism evidence="15 16">
    <name type="scientific">Kineococcus xinjiangensis</name>
    <dbReference type="NCBI Taxonomy" id="512762"/>
    <lineage>
        <taxon>Bacteria</taxon>
        <taxon>Bacillati</taxon>
        <taxon>Actinomycetota</taxon>
        <taxon>Actinomycetes</taxon>
        <taxon>Kineosporiales</taxon>
        <taxon>Kineosporiaceae</taxon>
        <taxon>Kineococcus</taxon>
    </lineage>
</organism>
<dbReference type="SUPFAM" id="SSF81665">
    <property type="entry name" value="Calcium ATPase, transmembrane domain M"/>
    <property type="match status" value="1"/>
</dbReference>
<reference evidence="15 16" key="1">
    <citation type="submission" date="2018-02" db="EMBL/GenBank/DDBJ databases">
        <title>Genomic Encyclopedia of Archaeal and Bacterial Type Strains, Phase II (KMG-II): from individual species to whole genera.</title>
        <authorList>
            <person name="Goeker M."/>
        </authorList>
    </citation>
    <scope>NUCLEOTIDE SEQUENCE [LARGE SCALE GENOMIC DNA]</scope>
    <source>
        <strain evidence="15 16">DSM 22857</strain>
    </source>
</reference>
<dbReference type="InterPro" id="IPR023299">
    <property type="entry name" value="ATPase_P-typ_cyto_dom_N"/>
</dbReference>
<dbReference type="GO" id="GO:0016887">
    <property type="term" value="F:ATP hydrolysis activity"/>
    <property type="evidence" value="ECO:0007669"/>
    <property type="project" value="InterPro"/>
</dbReference>
<accession>A0A2S6IM78</accession>
<comment type="caution">
    <text evidence="15">The sequence shown here is derived from an EMBL/GenBank/DDBJ whole genome shotgun (WGS) entry which is preliminary data.</text>
</comment>
<dbReference type="SFLD" id="SFLDS00003">
    <property type="entry name" value="Haloacid_Dehalogenase"/>
    <property type="match status" value="1"/>
</dbReference>
<comment type="subcellular location">
    <subcellularLocation>
        <location evidence="1">Cell membrane</location>
        <topology evidence="1">Multi-pass membrane protein</topology>
    </subcellularLocation>
</comment>
<keyword evidence="9 12" id="KW-0472">Membrane</keyword>
<comment type="catalytic activity">
    <reaction evidence="10">
        <text>ATP + H2O = ADP + phosphate + H(+)</text>
        <dbReference type="Rhea" id="RHEA:13065"/>
        <dbReference type="ChEBI" id="CHEBI:15377"/>
        <dbReference type="ChEBI" id="CHEBI:15378"/>
        <dbReference type="ChEBI" id="CHEBI:30616"/>
        <dbReference type="ChEBI" id="CHEBI:43474"/>
        <dbReference type="ChEBI" id="CHEBI:456216"/>
    </reaction>
</comment>
<protein>
    <recommendedName>
        <fullName evidence="11">Cation-transporting P-type ATPase B</fullName>
    </recommendedName>
</protein>
<evidence type="ECO:0000256" key="11">
    <source>
        <dbReference type="ARBA" id="ARBA00074171"/>
    </source>
</evidence>
<feature type="transmembrane region" description="Helical" evidence="12">
    <location>
        <begin position="724"/>
        <end position="741"/>
    </location>
</feature>
<evidence type="ECO:0000256" key="1">
    <source>
        <dbReference type="ARBA" id="ARBA00004651"/>
    </source>
</evidence>
<keyword evidence="8 12" id="KW-1133">Transmembrane helix</keyword>
<feature type="transmembrane region" description="Helical" evidence="12">
    <location>
        <begin position="747"/>
        <end position="765"/>
    </location>
</feature>
<keyword evidence="3 12" id="KW-0812">Transmembrane</keyword>
<dbReference type="PRINTS" id="PR00119">
    <property type="entry name" value="CATATPASE"/>
</dbReference>
<keyword evidence="12" id="KW-1003">Cell membrane</keyword>
<keyword evidence="4 12" id="KW-0479">Metal-binding</keyword>
<evidence type="ECO:0000256" key="9">
    <source>
        <dbReference type="ARBA" id="ARBA00023136"/>
    </source>
</evidence>
<dbReference type="Gene3D" id="3.30.70.100">
    <property type="match status" value="1"/>
</dbReference>
<dbReference type="PROSITE" id="PS50846">
    <property type="entry name" value="HMA_2"/>
    <property type="match status" value="1"/>
</dbReference>
<evidence type="ECO:0000256" key="4">
    <source>
        <dbReference type="ARBA" id="ARBA00022723"/>
    </source>
</evidence>
<evidence type="ECO:0000256" key="2">
    <source>
        <dbReference type="ARBA" id="ARBA00006024"/>
    </source>
</evidence>
<dbReference type="CDD" id="cd02094">
    <property type="entry name" value="P-type_ATPase_Cu-like"/>
    <property type="match status" value="1"/>
</dbReference>
<dbReference type="SUPFAM" id="SSF81653">
    <property type="entry name" value="Calcium ATPase, transduction domain A"/>
    <property type="match status" value="1"/>
</dbReference>
<dbReference type="GO" id="GO:0043682">
    <property type="term" value="F:P-type divalent copper transporter activity"/>
    <property type="evidence" value="ECO:0007669"/>
    <property type="project" value="TreeGrafter"/>
</dbReference>
<feature type="transmembrane region" description="Helical" evidence="12">
    <location>
        <begin position="229"/>
        <end position="247"/>
    </location>
</feature>
<evidence type="ECO:0000256" key="3">
    <source>
        <dbReference type="ARBA" id="ARBA00022692"/>
    </source>
</evidence>
<dbReference type="Pfam" id="PF00122">
    <property type="entry name" value="E1-E2_ATPase"/>
    <property type="match status" value="1"/>
</dbReference>
<dbReference type="EMBL" id="PTJD01000006">
    <property type="protein sequence ID" value="PPK95343.1"/>
    <property type="molecule type" value="Genomic_DNA"/>
</dbReference>
<gene>
    <name evidence="15" type="ORF">CLV92_106164</name>
</gene>
<evidence type="ECO:0000256" key="12">
    <source>
        <dbReference type="RuleBase" id="RU362081"/>
    </source>
</evidence>
<dbReference type="SFLD" id="SFLDG00002">
    <property type="entry name" value="C1.7:_P-type_atpase_like"/>
    <property type="match status" value="1"/>
</dbReference>
<dbReference type="InterPro" id="IPR023214">
    <property type="entry name" value="HAD_sf"/>
</dbReference>
<feature type="region of interest" description="Disordered" evidence="13">
    <location>
        <begin position="82"/>
        <end position="112"/>
    </location>
</feature>
<dbReference type="Gene3D" id="2.70.150.10">
    <property type="entry name" value="Calcium-transporting ATPase, cytoplasmic transduction domain A"/>
    <property type="match status" value="1"/>
</dbReference>
<comment type="similarity">
    <text evidence="2 12">Belongs to the cation transport ATPase (P-type) (TC 3.A.3) family. Type IB subfamily.</text>
</comment>
<feature type="transmembrane region" description="Helical" evidence="12">
    <location>
        <begin position="381"/>
        <end position="403"/>
    </location>
</feature>
<dbReference type="AlphaFoldDB" id="A0A2S6IM78"/>
<feature type="compositionally biased region" description="Basic and acidic residues" evidence="13">
    <location>
        <begin position="98"/>
        <end position="112"/>
    </location>
</feature>
<dbReference type="Pfam" id="PF00702">
    <property type="entry name" value="Hydrolase"/>
    <property type="match status" value="1"/>
</dbReference>
<feature type="domain" description="HMA" evidence="14">
    <location>
        <begin position="22"/>
        <end position="86"/>
    </location>
</feature>
<dbReference type="GO" id="GO:0055070">
    <property type="term" value="P:copper ion homeostasis"/>
    <property type="evidence" value="ECO:0007669"/>
    <property type="project" value="TreeGrafter"/>
</dbReference>